<comment type="subcellular location">
    <subcellularLocation>
        <location evidence="1">Membrane</location>
        <topology evidence="1">Multi-pass membrane protein</topology>
    </subcellularLocation>
</comment>
<dbReference type="GO" id="GO:0022857">
    <property type="term" value="F:transmembrane transporter activity"/>
    <property type="evidence" value="ECO:0007669"/>
    <property type="project" value="InterPro"/>
</dbReference>
<dbReference type="Proteomes" id="UP000837801">
    <property type="component" value="Unassembled WGS sequence"/>
</dbReference>
<protein>
    <recommendedName>
        <fullName evidence="7">Major facilitator superfamily (MFS) profile domain-containing protein</fullName>
    </recommendedName>
</protein>
<evidence type="ECO:0000259" key="7">
    <source>
        <dbReference type="PROSITE" id="PS50850"/>
    </source>
</evidence>
<organism evidence="8 9">
    <name type="scientific">[Candida] railenensis</name>
    <dbReference type="NCBI Taxonomy" id="45579"/>
    <lineage>
        <taxon>Eukaryota</taxon>
        <taxon>Fungi</taxon>
        <taxon>Dikarya</taxon>
        <taxon>Ascomycota</taxon>
        <taxon>Saccharomycotina</taxon>
        <taxon>Pichiomycetes</taxon>
        <taxon>Debaryomycetaceae</taxon>
        <taxon>Kurtzmaniella</taxon>
    </lineage>
</organism>
<dbReference type="OrthoDB" id="3066029at2759"/>
<dbReference type="PROSITE" id="PS50850">
    <property type="entry name" value="MFS"/>
    <property type="match status" value="1"/>
</dbReference>
<feature type="transmembrane region" description="Helical" evidence="6">
    <location>
        <begin position="107"/>
        <end position="132"/>
    </location>
</feature>
<feature type="transmembrane region" description="Helical" evidence="6">
    <location>
        <begin position="175"/>
        <end position="194"/>
    </location>
</feature>
<evidence type="ECO:0000313" key="9">
    <source>
        <dbReference type="Proteomes" id="UP000837801"/>
    </source>
</evidence>
<feature type="transmembrane region" description="Helical" evidence="6">
    <location>
        <begin position="144"/>
        <end position="163"/>
    </location>
</feature>
<feature type="region of interest" description="Disordered" evidence="5">
    <location>
        <begin position="1"/>
        <end position="22"/>
    </location>
</feature>
<feature type="transmembrane region" description="Helical" evidence="6">
    <location>
        <begin position="407"/>
        <end position="427"/>
    </location>
</feature>
<dbReference type="AlphaFoldDB" id="A0A9P0W1J9"/>
<dbReference type="EMBL" id="CAKXYY010000033">
    <property type="protein sequence ID" value="CAH2355750.1"/>
    <property type="molecule type" value="Genomic_DNA"/>
</dbReference>
<feature type="transmembrane region" description="Helical" evidence="6">
    <location>
        <begin position="263"/>
        <end position="283"/>
    </location>
</feature>
<evidence type="ECO:0000313" key="8">
    <source>
        <dbReference type="EMBL" id="CAH2355750.1"/>
    </source>
</evidence>
<keyword evidence="3 6" id="KW-1133">Transmembrane helix</keyword>
<dbReference type="Gene3D" id="1.20.1250.20">
    <property type="entry name" value="MFS general substrate transporter like domains"/>
    <property type="match status" value="1"/>
</dbReference>
<proteinExistence type="predicted"/>
<keyword evidence="9" id="KW-1185">Reference proteome</keyword>
<keyword evidence="4 6" id="KW-0472">Membrane</keyword>
<feature type="transmembrane region" description="Helical" evidence="6">
    <location>
        <begin position="327"/>
        <end position="345"/>
    </location>
</feature>
<dbReference type="PANTHER" id="PTHR23502:SF64">
    <property type="entry name" value="TRANSPORTER, PUTATIVE (AFU_ORTHOLOGUE AFUA_3G11760)-RELATED"/>
    <property type="match status" value="1"/>
</dbReference>
<dbReference type="PANTHER" id="PTHR23502">
    <property type="entry name" value="MAJOR FACILITATOR SUPERFAMILY"/>
    <property type="match status" value="1"/>
</dbReference>
<feature type="transmembrane region" description="Helical" evidence="6">
    <location>
        <begin position="233"/>
        <end position="257"/>
    </location>
</feature>
<sequence length="551" mass="60013">MRTSLDEDSLATSSSHSSVPDIEAVAGLVRENDEISTLDGDVQNVPTAAPSIADEALSRKLTQIQSRRSEGVNSNISAARRLSGTAVPLESVPKVNKYERFTNSKKYLMVALASSSCFLSPMSGLAFLPAVPEISADFHTTGEIINISAAVYCVFMSMSPCVFSPCSDIYGRRPTFIVCLVFFSLCTVLVAVSQNLAMFYVFRALSALFGTAFFTTAAHMMGDIYKPTERGTAMGLILCGTQAGPAFGPVIGGIIVTYTSWRVIFWVLAACGAVMAIVVIIFMPETAVETKMQILLKEIHIDNPKKKFVWISYNPFRVIDALKYPNLFLGGFIVMSLTFTMYGLLTPIRYVVDPRFKLTSPIYGALFYLPPGVGYLVGSVFGGRWADYVVKRNIKQKNGKRIPEDRIKAILIPLGIVYPCSILIYGWTLEKEKGGMAVPIIFSFISGVAQTFVFPASNTYCVDSMPELGGDAVGSSYFSRYIASAIASATCLRSIESIGIGLTCTISACVLWIALGCAVVLILYGERLRVNALNKYGLRSSKNFDNPKNDK</sequence>
<reference evidence="8" key="1">
    <citation type="submission" date="2022-03" db="EMBL/GenBank/DDBJ databases">
        <authorList>
            <person name="Legras J.-L."/>
            <person name="Devillers H."/>
            <person name="Grondin C."/>
        </authorList>
    </citation>
    <scope>NUCLEOTIDE SEQUENCE</scope>
    <source>
        <strain evidence="8">CLIB 1423</strain>
    </source>
</reference>
<evidence type="ECO:0000256" key="3">
    <source>
        <dbReference type="ARBA" id="ARBA00022989"/>
    </source>
</evidence>
<dbReference type="InterPro" id="IPR011701">
    <property type="entry name" value="MFS"/>
</dbReference>
<feature type="domain" description="Major facilitator superfamily (MFS) profile" evidence="7">
    <location>
        <begin position="109"/>
        <end position="528"/>
    </location>
</feature>
<evidence type="ECO:0000256" key="4">
    <source>
        <dbReference type="ARBA" id="ARBA00023136"/>
    </source>
</evidence>
<dbReference type="InterPro" id="IPR020846">
    <property type="entry name" value="MFS_dom"/>
</dbReference>
<dbReference type="Pfam" id="PF07690">
    <property type="entry name" value="MFS_1"/>
    <property type="match status" value="1"/>
</dbReference>
<dbReference type="InterPro" id="IPR036259">
    <property type="entry name" value="MFS_trans_sf"/>
</dbReference>
<comment type="caution">
    <text evidence="8">The sequence shown here is derived from an EMBL/GenBank/DDBJ whole genome shotgun (WGS) entry which is preliminary data.</text>
</comment>
<evidence type="ECO:0000256" key="5">
    <source>
        <dbReference type="SAM" id="MobiDB-lite"/>
    </source>
</evidence>
<evidence type="ECO:0000256" key="6">
    <source>
        <dbReference type="SAM" id="Phobius"/>
    </source>
</evidence>
<evidence type="ECO:0000256" key="2">
    <source>
        <dbReference type="ARBA" id="ARBA00022692"/>
    </source>
</evidence>
<name>A0A9P0W1J9_9ASCO</name>
<dbReference type="GO" id="GO:0005886">
    <property type="term" value="C:plasma membrane"/>
    <property type="evidence" value="ECO:0007669"/>
    <property type="project" value="TreeGrafter"/>
</dbReference>
<accession>A0A9P0W1J9</accession>
<keyword evidence="2 6" id="KW-0812">Transmembrane</keyword>
<feature type="transmembrane region" description="Helical" evidence="6">
    <location>
        <begin position="498"/>
        <end position="525"/>
    </location>
</feature>
<feature type="transmembrane region" description="Helical" evidence="6">
    <location>
        <begin position="365"/>
        <end position="386"/>
    </location>
</feature>
<gene>
    <name evidence="8" type="ORF">CLIB1423_33S00144</name>
</gene>
<feature type="transmembrane region" description="Helical" evidence="6">
    <location>
        <begin position="200"/>
        <end position="221"/>
    </location>
</feature>
<evidence type="ECO:0000256" key="1">
    <source>
        <dbReference type="ARBA" id="ARBA00004141"/>
    </source>
</evidence>
<dbReference type="SUPFAM" id="SSF103473">
    <property type="entry name" value="MFS general substrate transporter"/>
    <property type="match status" value="1"/>
</dbReference>